<reference evidence="6" key="1">
    <citation type="submission" date="2021-01" db="EMBL/GenBank/DDBJ databases">
        <title>Whole genome shotgun sequence of Virgisporangium aliadipatigenens NBRC 105644.</title>
        <authorList>
            <person name="Komaki H."/>
            <person name="Tamura T."/>
        </authorList>
    </citation>
    <scope>NUCLEOTIDE SEQUENCE</scope>
    <source>
        <strain evidence="6">NBRC 105644</strain>
    </source>
</reference>
<comment type="caution">
    <text evidence="6">The sequence shown here is derived from an EMBL/GenBank/DDBJ whole genome shotgun (WGS) entry which is preliminary data.</text>
</comment>
<organism evidence="6 7">
    <name type="scientific">Virgisporangium aliadipatigenens</name>
    <dbReference type="NCBI Taxonomy" id="741659"/>
    <lineage>
        <taxon>Bacteria</taxon>
        <taxon>Bacillati</taxon>
        <taxon>Actinomycetota</taxon>
        <taxon>Actinomycetes</taxon>
        <taxon>Micromonosporales</taxon>
        <taxon>Micromonosporaceae</taxon>
        <taxon>Virgisporangium</taxon>
    </lineage>
</organism>
<dbReference type="InterPro" id="IPR051312">
    <property type="entry name" value="Diverse_Substr_Oxidored"/>
</dbReference>
<dbReference type="EMBL" id="BOPF01000009">
    <property type="protein sequence ID" value="GIJ46279.1"/>
    <property type="molecule type" value="Genomic_DNA"/>
</dbReference>
<dbReference type="Gene3D" id="3.30.465.10">
    <property type="match status" value="1"/>
</dbReference>
<evidence type="ECO:0000259" key="5">
    <source>
        <dbReference type="PROSITE" id="PS51387"/>
    </source>
</evidence>
<feature type="domain" description="FAD-binding PCMH-type" evidence="5">
    <location>
        <begin position="1"/>
        <end position="192"/>
    </location>
</feature>
<feature type="region of interest" description="Disordered" evidence="4">
    <location>
        <begin position="1"/>
        <end position="26"/>
    </location>
</feature>
<dbReference type="InterPro" id="IPR002346">
    <property type="entry name" value="Mopterin_DH_FAD-bd"/>
</dbReference>
<dbReference type="GO" id="GO:0071949">
    <property type="term" value="F:FAD binding"/>
    <property type="evidence" value="ECO:0007669"/>
    <property type="project" value="InterPro"/>
</dbReference>
<dbReference type="PROSITE" id="PS51387">
    <property type="entry name" value="FAD_PCMH"/>
    <property type="match status" value="1"/>
</dbReference>
<keyword evidence="2" id="KW-0274">FAD</keyword>
<dbReference type="Pfam" id="PF00941">
    <property type="entry name" value="FAD_binding_5"/>
    <property type="match status" value="1"/>
</dbReference>
<evidence type="ECO:0000313" key="7">
    <source>
        <dbReference type="Proteomes" id="UP000619260"/>
    </source>
</evidence>
<dbReference type="GO" id="GO:0016491">
    <property type="term" value="F:oxidoreductase activity"/>
    <property type="evidence" value="ECO:0007669"/>
    <property type="project" value="UniProtKB-KW"/>
</dbReference>
<keyword evidence="3" id="KW-0560">Oxidoreductase</keyword>
<dbReference type="PANTHER" id="PTHR42659:SF2">
    <property type="entry name" value="XANTHINE DEHYDROGENASE SUBUNIT C-RELATED"/>
    <property type="match status" value="1"/>
</dbReference>
<dbReference type="AlphaFoldDB" id="A0A8J3YJ53"/>
<dbReference type="SUPFAM" id="SSF56176">
    <property type="entry name" value="FAD-binding/transporter-associated domain-like"/>
    <property type="match status" value="1"/>
</dbReference>
<dbReference type="Gene3D" id="3.30.390.50">
    <property type="entry name" value="CO dehydrogenase flavoprotein, C-terminal domain"/>
    <property type="match status" value="1"/>
</dbReference>
<dbReference type="SMART" id="SM01092">
    <property type="entry name" value="CO_deh_flav_C"/>
    <property type="match status" value="1"/>
</dbReference>
<evidence type="ECO:0000256" key="4">
    <source>
        <dbReference type="SAM" id="MobiDB-lite"/>
    </source>
</evidence>
<name>A0A8J3YJ53_9ACTN</name>
<dbReference type="PANTHER" id="PTHR42659">
    <property type="entry name" value="XANTHINE DEHYDROGENASE SUBUNIT C-RELATED"/>
    <property type="match status" value="1"/>
</dbReference>
<dbReference type="InterPro" id="IPR036683">
    <property type="entry name" value="CO_DH_flav_C_dom_sf"/>
</dbReference>
<dbReference type="InterPro" id="IPR005107">
    <property type="entry name" value="CO_DH_flav_C"/>
</dbReference>
<sequence length="297" mass="30957">MSEFRAGGTDLSERRRSGISRGPVRDVGARPELRRITATADGGWEIGAATPMAVLAADEAIRSGYPGLALSAGALATPQIRRIGTIGGNLLQHNRCWYYRNPHTPCLKSGGDTCPARAGNHRFHVAFDLGPCVAPHPSTLGAALLAYAAEVVTDRRVLPVAEVFGDGSDGSRDHRLADGELLTAVRLPPAVAGERAAYHRAISRTYAEWPLVEAVARLVVLDGTVAAAGVAVGGVAPIPLRLPAVEAALLGNPPTGALFEAAARRAADGARPLPMTGYKVPLLVGTVLEVLERAGRA</sequence>
<evidence type="ECO:0000256" key="2">
    <source>
        <dbReference type="ARBA" id="ARBA00022827"/>
    </source>
</evidence>
<dbReference type="Proteomes" id="UP000619260">
    <property type="component" value="Unassembled WGS sequence"/>
</dbReference>
<dbReference type="SUPFAM" id="SSF55447">
    <property type="entry name" value="CO dehydrogenase flavoprotein C-terminal domain-like"/>
    <property type="match status" value="1"/>
</dbReference>
<evidence type="ECO:0000256" key="1">
    <source>
        <dbReference type="ARBA" id="ARBA00022630"/>
    </source>
</evidence>
<dbReference type="InterPro" id="IPR016169">
    <property type="entry name" value="FAD-bd_PCMH_sub2"/>
</dbReference>
<evidence type="ECO:0000256" key="3">
    <source>
        <dbReference type="ARBA" id="ARBA00023002"/>
    </source>
</evidence>
<protein>
    <submittedName>
        <fullName evidence="6">Oxidoreductase</fullName>
    </submittedName>
</protein>
<dbReference type="RefSeq" id="WP_203899787.1">
    <property type="nucleotide sequence ID" value="NZ_BOPF01000009.1"/>
</dbReference>
<dbReference type="InterPro" id="IPR016166">
    <property type="entry name" value="FAD-bd_PCMH"/>
</dbReference>
<dbReference type="InterPro" id="IPR036318">
    <property type="entry name" value="FAD-bd_PCMH-like_sf"/>
</dbReference>
<proteinExistence type="predicted"/>
<gene>
    <name evidence="6" type="ORF">Val02_31650</name>
</gene>
<accession>A0A8J3YJ53</accession>
<dbReference type="Pfam" id="PF03450">
    <property type="entry name" value="CO_deh_flav_C"/>
    <property type="match status" value="1"/>
</dbReference>
<evidence type="ECO:0000313" key="6">
    <source>
        <dbReference type="EMBL" id="GIJ46279.1"/>
    </source>
</evidence>
<keyword evidence="1" id="KW-0285">Flavoprotein</keyword>
<keyword evidence="7" id="KW-1185">Reference proteome</keyword>